<dbReference type="InterPro" id="IPR008537">
    <property type="entry name" value="DUF819"/>
</dbReference>
<keyword evidence="1" id="KW-0472">Membrane</keyword>
<feature type="transmembrane region" description="Helical" evidence="1">
    <location>
        <begin position="163"/>
        <end position="187"/>
    </location>
</feature>
<feature type="transmembrane region" description="Helical" evidence="1">
    <location>
        <begin position="67"/>
        <end position="88"/>
    </location>
</feature>
<protein>
    <submittedName>
        <fullName evidence="2">DUF819 family protein</fullName>
    </submittedName>
</protein>
<dbReference type="Proteomes" id="UP000321124">
    <property type="component" value="Chromosome"/>
</dbReference>
<evidence type="ECO:0000256" key="1">
    <source>
        <dbReference type="SAM" id="Phobius"/>
    </source>
</evidence>
<dbReference type="KEGG" id="sdeo:D0436_05350"/>
<dbReference type="PANTHER" id="PTHR34289:SF8">
    <property type="entry name" value="DUF819 DOMAIN-CONTAINING PROTEIN"/>
    <property type="match status" value="1"/>
</dbReference>
<evidence type="ECO:0000313" key="2">
    <source>
        <dbReference type="EMBL" id="QDZ89949.1"/>
    </source>
</evidence>
<dbReference type="AlphaFoldDB" id="A0A5B8QV12"/>
<dbReference type="RefSeq" id="WP_208661738.1">
    <property type="nucleotide sequence ID" value="NZ_CP031775.2"/>
</dbReference>
<gene>
    <name evidence="2" type="ORF">D0436_05350</name>
</gene>
<sequence length="407" mass="46041">MISSEFGIVTLLILLLALILYSNHLSFGFIKRFYSIFPVMFVCYTLPALFSYFGVVDASESNIDDYVKAHFIPCSLFLLVMSTDFVTLRTVGGKILLMFFIGAIGVCIGGPISLWIGSILFPDQLLWEGRNATWRGMATLMANWLGGTANQLIVKEIHNVGDAAFAVMVTINVIFSGIWMAILLFIAKNQPIIDRFINADLKNAPIFIEDIKTSLDRRKRFLGLSLLILSLLFIFLFCHSFSEYISMILIDNFPVLLQFNLGSTFFWSMFISTLLGLLLSMSYARHVFVKQVRFLSFFLLYFMIMNIGLNIEFTSFQSILYYFIVGLIWFFVHIIILFLFTLYFRLPIFYFAIASQCNIGGAASAPVVASAFNPNFASVAVLIAVLGYTWASFLASIIGHFMQYIHP</sequence>
<keyword evidence="1" id="KW-0812">Transmembrane</keyword>
<keyword evidence="1" id="KW-1133">Transmembrane helix</keyword>
<organism evidence="2 3">
    <name type="scientific">Shewanella decolorationis</name>
    <dbReference type="NCBI Taxonomy" id="256839"/>
    <lineage>
        <taxon>Bacteria</taxon>
        <taxon>Pseudomonadati</taxon>
        <taxon>Pseudomonadota</taxon>
        <taxon>Gammaproteobacteria</taxon>
        <taxon>Alteromonadales</taxon>
        <taxon>Shewanellaceae</taxon>
        <taxon>Shewanella</taxon>
    </lineage>
</organism>
<feature type="transmembrane region" description="Helical" evidence="1">
    <location>
        <begin position="378"/>
        <end position="402"/>
    </location>
</feature>
<accession>A0A5B8QV12</accession>
<dbReference type="EMBL" id="CP031775">
    <property type="protein sequence ID" value="QDZ89949.1"/>
    <property type="molecule type" value="Genomic_DNA"/>
</dbReference>
<dbReference type="Pfam" id="PF05684">
    <property type="entry name" value="DUF819"/>
    <property type="match status" value="1"/>
</dbReference>
<proteinExistence type="predicted"/>
<feature type="transmembrane region" description="Helical" evidence="1">
    <location>
        <begin position="34"/>
        <end position="55"/>
    </location>
</feature>
<dbReference type="PANTHER" id="PTHR34289">
    <property type="entry name" value="PROTEIN, PUTATIVE (DUF819)-RELATED"/>
    <property type="match status" value="1"/>
</dbReference>
<feature type="transmembrane region" description="Helical" evidence="1">
    <location>
        <begin position="348"/>
        <end position="372"/>
    </location>
</feature>
<feature type="transmembrane region" description="Helical" evidence="1">
    <location>
        <begin position="6"/>
        <end position="22"/>
    </location>
</feature>
<feature type="transmembrane region" description="Helical" evidence="1">
    <location>
        <begin position="319"/>
        <end position="341"/>
    </location>
</feature>
<evidence type="ECO:0000313" key="3">
    <source>
        <dbReference type="Proteomes" id="UP000321124"/>
    </source>
</evidence>
<reference evidence="2 3" key="1">
    <citation type="journal article" date="2019" name="Ecotoxicol. Environ. Saf.">
        <title>Microbial characterization of heavy metal resistant bacterial strains isolated from an electroplating wastewater treatment plant.</title>
        <authorList>
            <person name="Cai X."/>
            <person name="Zheng X."/>
            <person name="Zhang D."/>
            <person name="Iqbal W."/>
            <person name="Liu C."/>
            <person name="Yang B."/>
            <person name="Zhao X."/>
            <person name="Lu X."/>
            <person name="Mao Y."/>
        </authorList>
    </citation>
    <scope>NUCLEOTIDE SEQUENCE [LARGE SCALE GENOMIC DNA]</scope>
    <source>
        <strain evidence="2 3">Ni1-3</strain>
    </source>
</reference>
<name>A0A5B8QV12_9GAMM</name>
<feature type="transmembrane region" description="Helical" evidence="1">
    <location>
        <begin position="265"/>
        <end position="283"/>
    </location>
</feature>
<feature type="transmembrane region" description="Helical" evidence="1">
    <location>
        <begin position="221"/>
        <end position="245"/>
    </location>
</feature>
<feature type="transmembrane region" description="Helical" evidence="1">
    <location>
        <begin position="95"/>
        <end position="121"/>
    </location>
</feature>
<feature type="transmembrane region" description="Helical" evidence="1">
    <location>
        <begin position="295"/>
        <end position="313"/>
    </location>
</feature>